<dbReference type="FunFam" id="3.10.50.30:FF:000001">
    <property type="entry name" value="Transcription elongation factor GreA"/>
    <property type="match status" value="1"/>
</dbReference>
<dbReference type="InterPro" id="IPR028624">
    <property type="entry name" value="Tscrpt_elong_fac_GreA/B"/>
</dbReference>
<dbReference type="InterPro" id="IPR006359">
    <property type="entry name" value="Tscrpt_elong_fac_GreA"/>
</dbReference>
<dbReference type="PANTHER" id="PTHR30437">
    <property type="entry name" value="TRANSCRIPTION ELONGATION FACTOR GREA"/>
    <property type="match status" value="1"/>
</dbReference>
<dbReference type="InterPro" id="IPR018151">
    <property type="entry name" value="TF_GreA/GreB_CS"/>
</dbReference>
<dbReference type="GO" id="GO:0003746">
    <property type="term" value="F:translation elongation factor activity"/>
    <property type="evidence" value="ECO:0007669"/>
    <property type="project" value="UniProtKB-KW"/>
</dbReference>
<keyword evidence="4 8" id="KW-0238">DNA-binding</keyword>
<feature type="domain" description="Transcription elongation factor GreA/GreB N-terminal" evidence="11">
    <location>
        <begin position="4"/>
        <end position="74"/>
    </location>
</feature>
<dbReference type="PIRSF" id="PIRSF006092">
    <property type="entry name" value="GreA_GreB"/>
    <property type="match status" value="1"/>
</dbReference>
<dbReference type="PANTHER" id="PTHR30437:SF4">
    <property type="entry name" value="TRANSCRIPTION ELONGATION FACTOR GREA"/>
    <property type="match status" value="1"/>
</dbReference>
<dbReference type="SUPFAM" id="SSF54534">
    <property type="entry name" value="FKBP-like"/>
    <property type="match status" value="1"/>
</dbReference>
<dbReference type="NCBIfam" id="NF001261">
    <property type="entry name" value="PRK00226.1-2"/>
    <property type="match status" value="1"/>
</dbReference>
<dbReference type="GO" id="GO:0070063">
    <property type="term" value="F:RNA polymerase binding"/>
    <property type="evidence" value="ECO:0007669"/>
    <property type="project" value="InterPro"/>
</dbReference>
<evidence type="ECO:0000256" key="7">
    <source>
        <dbReference type="ARBA" id="ARBA00030776"/>
    </source>
</evidence>
<evidence type="ECO:0000256" key="1">
    <source>
        <dbReference type="ARBA" id="ARBA00008213"/>
    </source>
</evidence>
<protein>
    <recommendedName>
        <fullName evidence="2 8">Transcription elongation factor GreA</fullName>
    </recommendedName>
    <alternativeName>
        <fullName evidence="7 8">Transcript cleavage factor GreA</fullName>
    </alternativeName>
</protein>
<dbReference type="FunFam" id="1.10.287.180:FF:000001">
    <property type="entry name" value="Transcription elongation factor GreA"/>
    <property type="match status" value="1"/>
</dbReference>
<dbReference type="EMBL" id="NRJF01000262">
    <property type="protein sequence ID" value="RIY31814.1"/>
    <property type="molecule type" value="Genomic_DNA"/>
</dbReference>
<dbReference type="Pfam" id="PF03449">
    <property type="entry name" value="GreA_GreB_N"/>
    <property type="match status" value="1"/>
</dbReference>
<proteinExistence type="inferred from homology"/>
<dbReference type="InterPro" id="IPR023459">
    <property type="entry name" value="Tscrpt_elong_fac_GreA/B_fam"/>
</dbReference>
<evidence type="ECO:0000256" key="8">
    <source>
        <dbReference type="HAMAP-Rule" id="MF_00105"/>
    </source>
</evidence>
<gene>
    <name evidence="8" type="primary">greA</name>
    <name evidence="12" type="ORF">CKF59_07415</name>
</gene>
<dbReference type="NCBIfam" id="NF001263">
    <property type="entry name" value="PRK00226.1-4"/>
    <property type="match status" value="1"/>
</dbReference>
<dbReference type="Gene3D" id="1.10.287.180">
    <property type="entry name" value="Transcription elongation factor, GreA/GreB, N-terminal domain"/>
    <property type="match status" value="1"/>
</dbReference>
<dbReference type="OrthoDB" id="9808774at2"/>
<comment type="caution">
    <text evidence="12">The sequence shown here is derived from an EMBL/GenBank/DDBJ whole genome shotgun (WGS) entry which is preliminary data.</text>
</comment>
<dbReference type="NCBIfam" id="NF001264">
    <property type="entry name" value="PRK00226.1-5"/>
    <property type="match status" value="1"/>
</dbReference>
<evidence type="ECO:0000256" key="2">
    <source>
        <dbReference type="ARBA" id="ARBA00013729"/>
    </source>
</evidence>
<dbReference type="Gene3D" id="3.10.50.30">
    <property type="entry name" value="Transcription elongation factor, GreA/GreB, C-terminal domain"/>
    <property type="match status" value="1"/>
</dbReference>
<keyword evidence="3 8" id="KW-0805">Transcription regulation</keyword>
<evidence type="ECO:0000313" key="13">
    <source>
        <dbReference type="Proteomes" id="UP000265964"/>
    </source>
</evidence>
<dbReference type="InterPro" id="IPR022691">
    <property type="entry name" value="Tscrpt_elong_fac_GreA/B_N"/>
</dbReference>
<evidence type="ECO:0000256" key="9">
    <source>
        <dbReference type="RuleBase" id="RU000556"/>
    </source>
</evidence>
<dbReference type="InterPro" id="IPR036805">
    <property type="entry name" value="Tscrpt_elong_fac_GreA/B_N_sf"/>
</dbReference>
<feature type="domain" description="Transcription elongation factor GreA/GreB C-terminal" evidence="10">
    <location>
        <begin position="83"/>
        <end position="156"/>
    </location>
</feature>
<keyword evidence="12" id="KW-0648">Protein biosynthesis</keyword>
<evidence type="ECO:0000313" key="12">
    <source>
        <dbReference type="EMBL" id="RIY31814.1"/>
    </source>
</evidence>
<dbReference type="GO" id="GO:0032784">
    <property type="term" value="P:regulation of DNA-templated transcription elongation"/>
    <property type="evidence" value="ECO:0007669"/>
    <property type="project" value="UniProtKB-UniRule"/>
</dbReference>
<keyword evidence="12" id="KW-0251">Elongation factor</keyword>
<dbReference type="Pfam" id="PF01272">
    <property type="entry name" value="GreA_GreB"/>
    <property type="match status" value="1"/>
</dbReference>
<sequence length="164" mass="18538">METIPITQRGEKLLRKELEYLVRERRPAITKAIAEAREHGDLKENSEYHAAREEQSLIEARISYIEGLLSNGQVIDVSKLDVETVVFGCKVKLYNIDTDEEITYRIVGEDEADVKSGRISFKTPIARGLIGKEEGDEVAITTPSGQLHFEILEIDYENESVDAE</sequence>
<dbReference type="GO" id="GO:0003677">
    <property type="term" value="F:DNA binding"/>
    <property type="evidence" value="ECO:0007669"/>
    <property type="project" value="UniProtKB-UniRule"/>
</dbReference>
<keyword evidence="13" id="KW-1185">Reference proteome</keyword>
<keyword evidence="5 8" id="KW-0804">Transcription</keyword>
<dbReference type="InterPro" id="IPR036953">
    <property type="entry name" value="GreA/GreB_C_sf"/>
</dbReference>
<dbReference type="SUPFAM" id="SSF46557">
    <property type="entry name" value="GreA transcript cleavage protein, N-terminal domain"/>
    <property type="match status" value="1"/>
</dbReference>
<organism evidence="12 13">
    <name type="scientific">Psittacicella gerlachiana</name>
    <dbReference type="NCBI Taxonomy" id="2028574"/>
    <lineage>
        <taxon>Bacteria</taxon>
        <taxon>Pseudomonadati</taxon>
        <taxon>Pseudomonadota</taxon>
        <taxon>Gammaproteobacteria</taxon>
        <taxon>Pasteurellales</taxon>
        <taxon>Psittacicellaceae</taxon>
        <taxon>Psittacicella</taxon>
    </lineage>
</organism>
<evidence type="ECO:0000256" key="6">
    <source>
        <dbReference type="ARBA" id="ARBA00024916"/>
    </source>
</evidence>
<name>A0A3A1Y6Y0_9GAMM</name>
<reference evidence="12 13" key="1">
    <citation type="submission" date="2017-08" db="EMBL/GenBank/DDBJ databases">
        <title>Reclassification of Bisgaard taxon 37 and 44.</title>
        <authorList>
            <person name="Christensen H."/>
        </authorList>
    </citation>
    <scope>NUCLEOTIDE SEQUENCE [LARGE SCALE GENOMIC DNA]</scope>
    <source>
        <strain evidence="12 13">EEAB3T1</strain>
    </source>
</reference>
<accession>A0A3A1Y6Y0</accession>
<evidence type="ECO:0000256" key="4">
    <source>
        <dbReference type="ARBA" id="ARBA00023125"/>
    </source>
</evidence>
<dbReference type="HAMAP" id="MF_00105">
    <property type="entry name" value="GreA_GreB"/>
    <property type="match status" value="1"/>
</dbReference>
<dbReference type="AlphaFoldDB" id="A0A3A1Y6Y0"/>
<evidence type="ECO:0000259" key="10">
    <source>
        <dbReference type="Pfam" id="PF01272"/>
    </source>
</evidence>
<dbReference type="NCBIfam" id="TIGR01462">
    <property type="entry name" value="greA"/>
    <property type="match status" value="1"/>
</dbReference>
<comment type="function">
    <text evidence="6 8 9">Necessary for efficient RNA polymerase transcription elongation past template-encoded arresting sites. The arresting sites in DNA have the property of trapping a certain fraction of elongating RNA polymerases that pass through, resulting in locked ternary complexes. Cleavage of the nascent transcript by cleavage factors such as GreA or GreB allows the resumption of elongation from the new 3'terminus. GreA releases sequences of 2 to 3 nucleotides.</text>
</comment>
<evidence type="ECO:0000256" key="5">
    <source>
        <dbReference type="ARBA" id="ARBA00023163"/>
    </source>
</evidence>
<comment type="similarity">
    <text evidence="1 8 9">Belongs to the GreA/GreB family.</text>
</comment>
<dbReference type="PROSITE" id="PS00829">
    <property type="entry name" value="GREAB_1"/>
    <property type="match status" value="1"/>
</dbReference>
<dbReference type="GO" id="GO:0006354">
    <property type="term" value="P:DNA-templated transcription elongation"/>
    <property type="evidence" value="ECO:0007669"/>
    <property type="project" value="TreeGrafter"/>
</dbReference>
<evidence type="ECO:0000259" key="11">
    <source>
        <dbReference type="Pfam" id="PF03449"/>
    </source>
</evidence>
<dbReference type="RefSeq" id="WP_119535277.1">
    <property type="nucleotide sequence ID" value="NZ_NRJF01000262.1"/>
</dbReference>
<evidence type="ECO:0000256" key="3">
    <source>
        <dbReference type="ARBA" id="ARBA00023015"/>
    </source>
</evidence>
<dbReference type="InterPro" id="IPR001437">
    <property type="entry name" value="Tscrpt_elong_fac_GreA/B_C"/>
</dbReference>
<dbReference type="Proteomes" id="UP000265964">
    <property type="component" value="Unassembled WGS sequence"/>
</dbReference>